<dbReference type="PROSITE" id="PS00491">
    <property type="entry name" value="PROLINE_PEPTIDASE"/>
    <property type="match status" value="1"/>
</dbReference>
<dbReference type="RefSeq" id="WP_198617023.1">
    <property type="nucleotide sequence ID" value="NZ_JABANU010000002.1"/>
</dbReference>
<dbReference type="InterPro" id="IPR000994">
    <property type="entry name" value="Pept_M24"/>
</dbReference>
<protein>
    <submittedName>
        <fullName evidence="9">Aminopeptidase P family protein</fullName>
    </submittedName>
</protein>
<evidence type="ECO:0000256" key="2">
    <source>
        <dbReference type="ARBA" id="ARBA00008766"/>
    </source>
</evidence>
<dbReference type="InterPro" id="IPR050659">
    <property type="entry name" value="Peptidase_M24B"/>
</dbReference>
<dbReference type="InterPro" id="IPR036005">
    <property type="entry name" value="Creatinase/aminopeptidase-like"/>
</dbReference>
<dbReference type="GO" id="GO:0004177">
    <property type="term" value="F:aminopeptidase activity"/>
    <property type="evidence" value="ECO:0007669"/>
    <property type="project" value="UniProtKB-KW"/>
</dbReference>
<dbReference type="SUPFAM" id="SSF53092">
    <property type="entry name" value="Creatinase/prolidase N-terminal domain"/>
    <property type="match status" value="1"/>
</dbReference>
<dbReference type="Proteomes" id="UP000751852">
    <property type="component" value="Unassembled WGS sequence"/>
</dbReference>
<gene>
    <name evidence="9" type="ORF">HHH54_01315</name>
</gene>
<dbReference type="PANTHER" id="PTHR46112">
    <property type="entry name" value="AMINOPEPTIDASE"/>
    <property type="match status" value="1"/>
</dbReference>
<evidence type="ECO:0000259" key="7">
    <source>
        <dbReference type="Pfam" id="PF00557"/>
    </source>
</evidence>
<proteinExistence type="inferred from homology"/>
<evidence type="ECO:0000313" key="9">
    <source>
        <dbReference type="EMBL" id="MBI5974233.1"/>
    </source>
</evidence>
<dbReference type="SUPFAM" id="SSF55920">
    <property type="entry name" value="Creatinase/aminopeptidase"/>
    <property type="match status" value="1"/>
</dbReference>
<evidence type="ECO:0000256" key="4">
    <source>
        <dbReference type="ARBA" id="ARBA00022801"/>
    </source>
</evidence>
<keyword evidence="4" id="KW-0378">Hydrolase</keyword>
<sequence length="357" mass="40193">MSLGGLTLKTKHLLETLKDYKANAIWITDPTNVFYFTGFHTDPHERLLAFLITESGEEILVCPQLDVEAVKNSPFEGKIIGYLDTESPYSKLPYTFNHLLIEEEHLTVKRYNALHEAFSVNQFSSIDLTIKNLRNIKSESELEILRKATDFADQCIKIGQDFLKEGITEREVVNHIEQTIKQRGVDEMSFDTMVLFGDHAAEPHGVPGDRKLKQDEYVLFDLGVVYEHYCSDITRTVAFGTPESKAQEIYNTVLEAEQAAIELIKPGITIKELDDKARGIIEQAGYGEYFPHRLGHGLGLGLHEFPDISNTNTNTLEEGMVFTIEPGIYVPGVAGVRIEDDIYVTENGCEILTHAPK</sequence>
<keyword evidence="3 6" id="KW-0479">Metal-binding</keyword>
<reference evidence="9 10" key="1">
    <citation type="submission" date="2020-04" db="EMBL/GenBank/DDBJ databases">
        <title>Staphylococcus species from domestic dog.</title>
        <authorList>
            <person name="Paterson G.K."/>
        </authorList>
    </citation>
    <scope>NUCLEOTIDE SEQUENCE [LARGE SCALE GENOMIC DNA]</scope>
    <source>
        <strain evidence="9 10">H16/1A</strain>
    </source>
</reference>
<dbReference type="Pfam" id="PF01321">
    <property type="entry name" value="Creatinase_N"/>
    <property type="match status" value="1"/>
</dbReference>
<keyword evidence="10" id="KW-1185">Reference proteome</keyword>
<keyword evidence="9" id="KW-0645">Protease</keyword>
<dbReference type="EMBL" id="JABANU010000002">
    <property type="protein sequence ID" value="MBI5974233.1"/>
    <property type="molecule type" value="Genomic_DNA"/>
</dbReference>
<dbReference type="Gene3D" id="3.90.230.10">
    <property type="entry name" value="Creatinase/methionine aminopeptidase superfamily"/>
    <property type="match status" value="1"/>
</dbReference>
<feature type="domain" description="Creatinase N-terminal" evidence="8">
    <location>
        <begin position="11"/>
        <end position="136"/>
    </location>
</feature>
<name>A0ABS0T8Z7_9STAP</name>
<accession>A0ABS0T8Z7</accession>
<dbReference type="InterPro" id="IPR001131">
    <property type="entry name" value="Peptidase_M24B_aminopep-P_CS"/>
</dbReference>
<evidence type="ECO:0000256" key="5">
    <source>
        <dbReference type="ARBA" id="ARBA00023211"/>
    </source>
</evidence>
<keyword evidence="9" id="KW-0031">Aminopeptidase</keyword>
<comment type="caution">
    <text evidence="9">The sequence shown here is derived from an EMBL/GenBank/DDBJ whole genome shotgun (WGS) entry which is preliminary data.</text>
</comment>
<evidence type="ECO:0000256" key="3">
    <source>
        <dbReference type="ARBA" id="ARBA00022723"/>
    </source>
</evidence>
<dbReference type="PANTHER" id="PTHR46112:SF10">
    <property type="entry name" value="DIPEPTIDASE YKVY-RELATED"/>
    <property type="match status" value="1"/>
</dbReference>
<dbReference type="InterPro" id="IPR000587">
    <property type="entry name" value="Creatinase_N"/>
</dbReference>
<evidence type="ECO:0000259" key="8">
    <source>
        <dbReference type="Pfam" id="PF01321"/>
    </source>
</evidence>
<evidence type="ECO:0000256" key="1">
    <source>
        <dbReference type="ARBA" id="ARBA00001936"/>
    </source>
</evidence>
<comment type="similarity">
    <text evidence="2 6">Belongs to the peptidase M24B family.</text>
</comment>
<dbReference type="Gene3D" id="3.40.350.10">
    <property type="entry name" value="Creatinase/prolidase N-terminal domain"/>
    <property type="match status" value="1"/>
</dbReference>
<dbReference type="CDD" id="cd01092">
    <property type="entry name" value="APP-like"/>
    <property type="match status" value="1"/>
</dbReference>
<keyword evidence="5" id="KW-0464">Manganese</keyword>
<comment type="cofactor">
    <cofactor evidence="1">
        <name>Mn(2+)</name>
        <dbReference type="ChEBI" id="CHEBI:29035"/>
    </cofactor>
</comment>
<evidence type="ECO:0000256" key="6">
    <source>
        <dbReference type="RuleBase" id="RU000590"/>
    </source>
</evidence>
<dbReference type="Pfam" id="PF00557">
    <property type="entry name" value="Peptidase_M24"/>
    <property type="match status" value="1"/>
</dbReference>
<feature type="domain" description="Peptidase M24" evidence="7">
    <location>
        <begin position="143"/>
        <end position="346"/>
    </location>
</feature>
<organism evidence="9 10">
    <name type="scientific">Staphylococcus canis</name>
    <dbReference type="NCBI Taxonomy" id="2724942"/>
    <lineage>
        <taxon>Bacteria</taxon>
        <taxon>Bacillati</taxon>
        <taxon>Bacillota</taxon>
        <taxon>Bacilli</taxon>
        <taxon>Bacillales</taxon>
        <taxon>Staphylococcaceae</taxon>
        <taxon>Staphylococcus</taxon>
    </lineage>
</organism>
<evidence type="ECO:0000313" key="10">
    <source>
        <dbReference type="Proteomes" id="UP000751852"/>
    </source>
</evidence>
<dbReference type="InterPro" id="IPR029149">
    <property type="entry name" value="Creatin/AminoP/Spt16_N"/>
</dbReference>